<dbReference type="AlphaFoldDB" id="A0A2J8IKW1"/>
<evidence type="ECO:0000313" key="3">
    <source>
        <dbReference type="Proteomes" id="UP000236370"/>
    </source>
</evidence>
<proteinExistence type="predicted"/>
<evidence type="ECO:0000256" key="1">
    <source>
        <dbReference type="SAM" id="MobiDB-lite"/>
    </source>
</evidence>
<feature type="region of interest" description="Disordered" evidence="1">
    <location>
        <begin position="1"/>
        <end position="22"/>
    </location>
</feature>
<feature type="compositionally biased region" description="Acidic residues" evidence="1">
    <location>
        <begin position="11"/>
        <end position="22"/>
    </location>
</feature>
<feature type="non-terminal residue" evidence="2">
    <location>
        <position position="46"/>
    </location>
</feature>
<organism evidence="2 3">
    <name type="scientific">Pan troglodytes</name>
    <name type="common">Chimpanzee</name>
    <dbReference type="NCBI Taxonomy" id="9598"/>
    <lineage>
        <taxon>Eukaryota</taxon>
        <taxon>Metazoa</taxon>
        <taxon>Chordata</taxon>
        <taxon>Craniata</taxon>
        <taxon>Vertebrata</taxon>
        <taxon>Euteleostomi</taxon>
        <taxon>Mammalia</taxon>
        <taxon>Eutheria</taxon>
        <taxon>Euarchontoglires</taxon>
        <taxon>Primates</taxon>
        <taxon>Haplorrhini</taxon>
        <taxon>Catarrhini</taxon>
        <taxon>Hominidae</taxon>
        <taxon>Pan</taxon>
    </lineage>
</organism>
<accession>A0A2J8IKW1</accession>
<reference evidence="2 3" key="1">
    <citation type="submission" date="2017-12" db="EMBL/GenBank/DDBJ databases">
        <title>High-resolution comparative analysis of great ape genomes.</title>
        <authorList>
            <person name="Pollen A."/>
            <person name="Hastie A."/>
            <person name="Hormozdiari F."/>
            <person name="Dougherty M."/>
            <person name="Liu R."/>
            <person name="Chaisson M."/>
            <person name="Hoppe E."/>
            <person name="Hill C."/>
            <person name="Pang A."/>
            <person name="Hillier L."/>
            <person name="Baker C."/>
            <person name="Armstrong J."/>
            <person name="Shendure J."/>
            <person name="Paten B."/>
            <person name="Wilson R."/>
            <person name="Chao H."/>
            <person name="Schneider V."/>
            <person name="Ventura M."/>
            <person name="Kronenberg Z."/>
            <person name="Murali S."/>
            <person name="Gordon D."/>
            <person name="Cantsilieris S."/>
            <person name="Munson K."/>
            <person name="Nelson B."/>
            <person name="Raja A."/>
            <person name="Underwood J."/>
            <person name="Diekhans M."/>
            <person name="Fiddes I."/>
            <person name="Haussler D."/>
            <person name="Eichler E."/>
        </authorList>
    </citation>
    <scope>NUCLEOTIDE SEQUENCE [LARGE SCALE GENOMIC DNA]</scope>
    <source>
        <strain evidence="2">Yerkes chimp pedigree #C0471</strain>
    </source>
</reference>
<name>A0A2J8IKW1_PANTR</name>
<dbReference type="EMBL" id="NBAG03000994">
    <property type="protein sequence ID" value="PNI11146.1"/>
    <property type="molecule type" value="Genomic_DNA"/>
</dbReference>
<dbReference type="Proteomes" id="UP000236370">
    <property type="component" value="Unassembled WGS sequence"/>
</dbReference>
<comment type="caution">
    <text evidence="2">The sequence shown here is derived from an EMBL/GenBank/DDBJ whole genome shotgun (WGS) entry which is preliminary data.</text>
</comment>
<protein>
    <submittedName>
        <fullName evidence="2">Uncharacterized protein</fullName>
    </submittedName>
</protein>
<gene>
    <name evidence="2" type="ORF">CK820_G0056016</name>
</gene>
<evidence type="ECO:0000313" key="2">
    <source>
        <dbReference type="EMBL" id="PNI11146.1"/>
    </source>
</evidence>
<sequence>MAQVAVSTLPIEDEESVEDDESLESRMVVTLLPALESTILCFTESG</sequence>